<proteinExistence type="inferred from homology"/>
<evidence type="ECO:0000313" key="4">
    <source>
        <dbReference type="EMBL" id="MCW3169845.1"/>
    </source>
</evidence>
<dbReference type="Gene3D" id="3.90.550.10">
    <property type="entry name" value="Spore Coat Polysaccharide Biosynthesis Protein SpsA, Chain A"/>
    <property type="match status" value="1"/>
</dbReference>
<accession>A0ABT3I195</accession>
<name>A0ABT3I195_9FLAO</name>
<evidence type="ECO:0000256" key="1">
    <source>
        <dbReference type="ARBA" id="ARBA00038494"/>
    </source>
</evidence>
<evidence type="ECO:0000259" key="3">
    <source>
        <dbReference type="Pfam" id="PF00535"/>
    </source>
</evidence>
<feature type="domain" description="Glycosyltransferase 2-like" evidence="3">
    <location>
        <begin position="4"/>
        <end position="125"/>
    </location>
</feature>
<dbReference type="PANTHER" id="PTHR43630:SF2">
    <property type="entry name" value="GLYCOSYLTRANSFERASE"/>
    <property type="match status" value="1"/>
</dbReference>
<keyword evidence="5" id="KW-1185">Reference proteome</keyword>
<gene>
    <name evidence="4" type="ORF">OMO38_15070</name>
</gene>
<dbReference type="Proteomes" id="UP001163731">
    <property type="component" value="Unassembled WGS sequence"/>
</dbReference>
<evidence type="ECO:0000256" key="2">
    <source>
        <dbReference type="SAM" id="Phobius"/>
    </source>
</evidence>
<keyword evidence="2" id="KW-0472">Membrane</keyword>
<dbReference type="CDD" id="cd02511">
    <property type="entry name" value="Beta4Glucosyltransferase"/>
    <property type="match status" value="1"/>
</dbReference>
<dbReference type="RefSeq" id="WP_264751017.1">
    <property type="nucleotide sequence ID" value="NZ_JAPDHW010000011.1"/>
</dbReference>
<feature type="transmembrane region" description="Helical" evidence="2">
    <location>
        <begin position="214"/>
        <end position="239"/>
    </location>
</feature>
<dbReference type="InterPro" id="IPR029044">
    <property type="entry name" value="Nucleotide-diphossugar_trans"/>
</dbReference>
<comment type="caution">
    <text evidence="4">The sequence shown here is derived from an EMBL/GenBank/DDBJ whole genome shotgun (WGS) entry which is preliminary data.</text>
</comment>
<dbReference type="SUPFAM" id="SSF53448">
    <property type="entry name" value="Nucleotide-diphospho-sugar transferases"/>
    <property type="match status" value="1"/>
</dbReference>
<dbReference type="InterPro" id="IPR001173">
    <property type="entry name" value="Glyco_trans_2-like"/>
</dbReference>
<sequence length="255" mass="29931">MKLSVAIITFNEDRIIGKTLNAVHDLADEIIIVDSFSKDCTQEICARFPKVKFIQQRFLGFGKQKNFAIEKCQSEWILFLDSDEVLDEEAKKSIRKIIGDDQPEYNVYEIEFNNIFLGETLKYGGWGNIKRERLFRKGFGQYSEDIVHEEFITSEKKGRLAGKINHYTYKDIYHHIEKSNKYTSMMAEKMYKNGKKSSVLKILFRPLYQFIKSYFLRLGFLDGLVGYYAATTAAFYTFLKYKKLHEIHKFGTKEC</sequence>
<keyword evidence="2" id="KW-1133">Transmembrane helix</keyword>
<keyword evidence="2" id="KW-0812">Transmembrane</keyword>
<dbReference type="Pfam" id="PF00535">
    <property type="entry name" value="Glycos_transf_2"/>
    <property type="match status" value="1"/>
</dbReference>
<dbReference type="EMBL" id="JAPDHW010000011">
    <property type="protein sequence ID" value="MCW3169845.1"/>
    <property type="molecule type" value="Genomic_DNA"/>
</dbReference>
<dbReference type="PANTHER" id="PTHR43630">
    <property type="entry name" value="POLY-BETA-1,6-N-ACETYL-D-GLUCOSAMINE SYNTHASE"/>
    <property type="match status" value="1"/>
</dbReference>
<comment type="similarity">
    <text evidence="1">Belongs to the glycosyltransferase 2 family. WaaE/KdtX subfamily.</text>
</comment>
<organism evidence="4 5">
    <name type="scientific">Chryseobacterium kimseyorum</name>
    <dbReference type="NCBI Taxonomy" id="2984028"/>
    <lineage>
        <taxon>Bacteria</taxon>
        <taxon>Pseudomonadati</taxon>
        <taxon>Bacteroidota</taxon>
        <taxon>Flavobacteriia</taxon>
        <taxon>Flavobacteriales</taxon>
        <taxon>Weeksellaceae</taxon>
        <taxon>Chryseobacterium group</taxon>
        <taxon>Chryseobacterium</taxon>
    </lineage>
</organism>
<reference evidence="4" key="1">
    <citation type="submission" date="2022-10" db="EMBL/GenBank/DDBJ databases">
        <title>Chryseobacterium babae sp. nov. isolated from the gut of the beetle Oryctes rhinoceros, and Chryseobacterium kimseyorum sp. nov., isolated from a stick insect rearing cage.</title>
        <authorList>
            <person name="Shelomi M."/>
            <person name="Han C.-J."/>
            <person name="Chen W.-M."/>
            <person name="Chen H.-K."/>
            <person name="Liaw S.-J."/>
            <person name="Muhle E."/>
            <person name="Clermont D."/>
        </authorList>
    </citation>
    <scope>NUCLEOTIDE SEQUENCE</scope>
    <source>
        <strain evidence="4">09-1422</strain>
    </source>
</reference>
<protein>
    <submittedName>
        <fullName evidence="4">Glycosyltransferase family 2 protein</fullName>
    </submittedName>
</protein>
<evidence type="ECO:0000313" key="5">
    <source>
        <dbReference type="Proteomes" id="UP001163731"/>
    </source>
</evidence>